<dbReference type="EMBL" id="CP136896">
    <property type="protein sequence ID" value="WOL13349.1"/>
    <property type="molecule type" value="Genomic_DNA"/>
</dbReference>
<dbReference type="AlphaFoldDB" id="A0AAQ3QJA7"/>
<organism evidence="2 3">
    <name type="scientific">Canna indica</name>
    <name type="common">Indian-shot</name>
    <dbReference type="NCBI Taxonomy" id="4628"/>
    <lineage>
        <taxon>Eukaryota</taxon>
        <taxon>Viridiplantae</taxon>
        <taxon>Streptophyta</taxon>
        <taxon>Embryophyta</taxon>
        <taxon>Tracheophyta</taxon>
        <taxon>Spermatophyta</taxon>
        <taxon>Magnoliopsida</taxon>
        <taxon>Liliopsida</taxon>
        <taxon>Zingiberales</taxon>
        <taxon>Cannaceae</taxon>
        <taxon>Canna</taxon>
    </lineage>
</organism>
<sequence length="208" mass="23152">MASHTKKAHTKNKISSSTSNDLERKNLSPKAISISHFTASGHLLLSPPSVNLPSAKRSNGVVSCALNIDSSPRLPVPIDLDETSSTLAIEPVRHEINGGVKRWPKFSFVEDGRFTPLSRRPRLSCALKTAWWRSLWARIFFASKKAAKVVVVSFHETLRFEVKDDVGITIATHGWISNDISKGKFMLEGGAELQWKEEREVNHLSKIV</sequence>
<evidence type="ECO:0000313" key="2">
    <source>
        <dbReference type="EMBL" id="WOL13349.1"/>
    </source>
</evidence>
<evidence type="ECO:0000256" key="1">
    <source>
        <dbReference type="SAM" id="MobiDB-lite"/>
    </source>
</evidence>
<name>A0AAQ3QJA7_9LILI</name>
<evidence type="ECO:0000313" key="3">
    <source>
        <dbReference type="Proteomes" id="UP001327560"/>
    </source>
</evidence>
<protein>
    <submittedName>
        <fullName evidence="2">Uncharacterized protein</fullName>
    </submittedName>
</protein>
<gene>
    <name evidence="2" type="ORF">Cni_G22119</name>
</gene>
<proteinExistence type="predicted"/>
<keyword evidence="3" id="KW-1185">Reference proteome</keyword>
<reference evidence="2 3" key="1">
    <citation type="submission" date="2023-10" db="EMBL/GenBank/DDBJ databases">
        <title>Chromosome-scale genome assembly provides insights into flower coloration mechanisms of Canna indica.</title>
        <authorList>
            <person name="Li C."/>
        </authorList>
    </citation>
    <scope>NUCLEOTIDE SEQUENCE [LARGE SCALE GENOMIC DNA]</scope>
    <source>
        <tissue evidence="2">Flower</tissue>
    </source>
</reference>
<feature type="region of interest" description="Disordered" evidence="1">
    <location>
        <begin position="1"/>
        <end position="23"/>
    </location>
</feature>
<accession>A0AAQ3QJA7</accession>
<feature type="compositionally biased region" description="Basic residues" evidence="1">
    <location>
        <begin position="1"/>
        <end position="12"/>
    </location>
</feature>
<dbReference type="Proteomes" id="UP001327560">
    <property type="component" value="Chromosome 7"/>
</dbReference>